<dbReference type="GO" id="GO:0015562">
    <property type="term" value="F:efflux transmembrane transporter activity"/>
    <property type="evidence" value="ECO:0007669"/>
    <property type="project" value="TreeGrafter"/>
</dbReference>
<evidence type="ECO:0000256" key="3">
    <source>
        <dbReference type="SAM" id="SignalP"/>
    </source>
</evidence>
<evidence type="ECO:0000259" key="4">
    <source>
        <dbReference type="Pfam" id="PF25967"/>
    </source>
</evidence>
<accession>A0A838BUV9</accession>
<keyword evidence="3" id="KW-0732">Signal</keyword>
<feature type="domain" description="CzcB-like barrel-sandwich hybrid" evidence="5">
    <location>
        <begin position="68"/>
        <end position="204"/>
    </location>
</feature>
<dbReference type="NCBIfam" id="TIGR01730">
    <property type="entry name" value="RND_mfp"/>
    <property type="match status" value="1"/>
</dbReference>
<dbReference type="SUPFAM" id="SSF111369">
    <property type="entry name" value="HlyD-like secretion proteins"/>
    <property type="match status" value="1"/>
</dbReference>
<sequence length="365" mass="38886">MKDRRARCGSAWLIGALAMIGLAACQQQEAVPEKPPAMVHAQMVELTDDAPTITLTGEIRAQVETDLAFRAGGRITERSADVGMHVSADQVLAKIDPEEQQANVTAAEAAVRAAEAQLRQASSAFERQKTLLSRGYTTRREYDQAEEAFRTAQGSLAAAKAQLGTAREQLAQTTLRAGVAGVITARNAEVGQVVQAAQPVFTLAPDGPRDAVFNVHESVFIQEPAGRTAEIRLVSDPTVRATGTVREVSPTVDPASGTVRVKFGIARPPVAMTLGAAVSGEGRFKPRKTIVLPWSALFSQEGRPAVWIVDPSSKAVSLRAIVVERYDTGRIVVREGLQPGEMVVTAGAQLLRPNQTVTLAEGAPR</sequence>
<dbReference type="InterPro" id="IPR006143">
    <property type="entry name" value="RND_pump_MFP"/>
</dbReference>
<gene>
    <name evidence="6" type="ORF">H0S73_23925</name>
</gene>
<dbReference type="Proteomes" id="UP000572984">
    <property type="component" value="Unassembled WGS sequence"/>
</dbReference>
<dbReference type="Pfam" id="PF25967">
    <property type="entry name" value="RND-MFP_C"/>
    <property type="match status" value="1"/>
</dbReference>
<organism evidence="6 7">
    <name type="scientific">Microvirga mediterraneensis</name>
    <dbReference type="NCBI Taxonomy" id="2754695"/>
    <lineage>
        <taxon>Bacteria</taxon>
        <taxon>Pseudomonadati</taxon>
        <taxon>Pseudomonadota</taxon>
        <taxon>Alphaproteobacteria</taxon>
        <taxon>Hyphomicrobiales</taxon>
        <taxon>Methylobacteriaceae</taxon>
        <taxon>Microvirga</taxon>
    </lineage>
</organism>
<dbReference type="PANTHER" id="PTHR30469">
    <property type="entry name" value="MULTIDRUG RESISTANCE PROTEIN MDTA"/>
    <property type="match status" value="1"/>
</dbReference>
<dbReference type="Pfam" id="PF25973">
    <property type="entry name" value="BSH_CzcB"/>
    <property type="match status" value="1"/>
</dbReference>
<comment type="caution">
    <text evidence="6">The sequence shown here is derived from an EMBL/GenBank/DDBJ whole genome shotgun (WGS) entry which is preliminary data.</text>
</comment>
<reference evidence="6 7" key="1">
    <citation type="submission" date="2020-07" db="EMBL/GenBank/DDBJ databases">
        <title>Draft genome and description of Microvirga mediterraneensis Marseille-Q2068 sp. nov.</title>
        <authorList>
            <person name="Boxberger M."/>
        </authorList>
    </citation>
    <scope>NUCLEOTIDE SEQUENCE [LARGE SCALE GENOMIC DNA]</scope>
    <source>
        <strain evidence="6 7">Marseille-Q2068</strain>
    </source>
</reference>
<keyword evidence="7" id="KW-1185">Reference proteome</keyword>
<name>A0A838BUV9_9HYPH</name>
<dbReference type="InterPro" id="IPR058647">
    <property type="entry name" value="BSH_CzcB-like"/>
</dbReference>
<proteinExistence type="inferred from homology"/>
<dbReference type="PANTHER" id="PTHR30469:SF38">
    <property type="entry name" value="HLYD FAMILY SECRETION PROTEIN"/>
    <property type="match status" value="1"/>
</dbReference>
<evidence type="ECO:0000256" key="2">
    <source>
        <dbReference type="SAM" id="Coils"/>
    </source>
</evidence>
<evidence type="ECO:0000313" key="7">
    <source>
        <dbReference type="Proteomes" id="UP000572984"/>
    </source>
</evidence>
<feature type="domain" description="Multidrug resistance protein MdtA-like C-terminal permuted SH3" evidence="4">
    <location>
        <begin position="290"/>
        <end position="349"/>
    </location>
</feature>
<feature type="coiled-coil region" evidence="2">
    <location>
        <begin position="104"/>
        <end position="176"/>
    </location>
</feature>
<feature type="chain" id="PRO_5032904242" evidence="3">
    <location>
        <begin position="24"/>
        <end position="365"/>
    </location>
</feature>
<dbReference type="Gene3D" id="2.40.50.100">
    <property type="match status" value="1"/>
</dbReference>
<dbReference type="PROSITE" id="PS51257">
    <property type="entry name" value="PROKAR_LIPOPROTEIN"/>
    <property type="match status" value="1"/>
</dbReference>
<dbReference type="Gene3D" id="2.40.30.170">
    <property type="match status" value="1"/>
</dbReference>
<dbReference type="RefSeq" id="WP_181054739.1">
    <property type="nucleotide sequence ID" value="NZ_JACDXJ010000003.1"/>
</dbReference>
<protein>
    <submittedName>
        <fullName evidence="6">Efflux RND transporter periplasmic adaptor subunit</fullName>
    </submittedName>
</protein>
<keyword evidence="2" id="KW-0175">Coiled coil</keyword>
<feature type="signal peptide" evidence="3">
    <location>
        <begin position="1"/>
        <end position="23"/>
    </location>
</feature>
<dbReference type="GO" id="GO:1990281">
    <property type="term" value="C:efflux pump complex"/>
    <property type="evidence" value="ECO:0007669"/>
    <property type="project" value="TreeGrafter"/>
</dbReference>
<dbReference type="Gene3D" id="1.10.287.470">
    <property type="entry name" value="Helix hairpin bin"/>
    <property type="match status" value="1"/>
</dbReference>
<evidence type="ECO:0000313" key="6">
    <source>
        <dbReference type="EMBL" id="MBA1159138.1"/>
    </source>
</evidence>
<dbReference type="Gene3D" id="2.40.420.20">
    <property type="match status" value="1"/>
</dbReference>
<dbReference type="InterPro" id="IPR058627">
    <property type="entry name" value="MdtA-like_C"/>
</dbReference>
<comment type="similarity">
    <text evidence="1">Belongs to the membrane fusion protein (MFP) (TC 8.A.1) family.</text>
</comment>
<dbReference type="AlphaFoldDB" id="A0A838BUV9"/>
<evidence type="ECO:0000256" key="1">
    <source>
        <dbReference type="ARBA" id="ARBA00009477"/>
    </source>
</evidence>
<evidence type="ECO:0000259" key="5">
    <source>
        <dbReference type="Pfam" id="PF25973"/>
    </source>
</evidence>
<dbReference type="EMBL" id="JACDXJ010000003">
    <property type="protein sequence ID" value="MBA1159138.1"/>
    <property type="molecule type" value="Genomic_DNA"/>
</dbReference>